<dbReference type="eggNOG" id="ENOG502Z898">
    <property type="taxonomic scope" value="Bacteria"/>
</dbReference>
<sequence>MKRIATIPIVLFLSLSMSLFLIFYFQDPKPKETLTYFPPDPNTRYIETRTELDLSSVKNEKEYVLTWETHSMLDQKSYLRQDVSLLFEDGFLKDILSTWKENTEAILQTKEITGEESGQYQAITFHYAELHQGNDLIKSAQALSHDELYVIDSPLSKIYAFKEPQTLEEKESKRTIDYIITQKQHYDRQELLKYFNLNPENYIAIPLTDLSLYLEDGFPGIPKEKTTDFLGGLWEGLYKEYVLNIQKPDGTEISALGSTVPHLLFPKEAGEVYITFRTREGDPILLKQMIN</sequence>
<evidence type="ECO:0000313" key="4">
    <source>
        <dbReference type="Proteomes" id="UP000002754"/>
    </source>
</evidence>
<proteinExistence type="predicted"/>
<keyword evidence="1" id="KW-1133">Transmembrane helix</keyword>
<dbReference type="Proteomes" id="UP000297014">
    <property type="component" value="Unassembled WGS sequence"/>
</dbReference>
<evidence type="ECO:0000313" key="5">
    <source>
        <dbReference type="Proteomes" id="UP000297014"/>
    </source>
</evidence>
<protein>
    <submittedName>
        <fullName evidence="2">Uncharacterized protein</fullName>
    </submittedName>
</protein>
<evidence type="ECO:0000313" key="2">
    <source>
        <dbReference type="EMBL" id="KGA96839.1"/>
    </source>
</evidence>
<dbReference type="Proteomes" id="UP000002754">
    <property type="component" value="Unassembled WGS sequence"/>
</dbReference>
<gene>
    <name evidence="3" type="ORF">AJ85_20820</name>
    <name evidence="2" type="ORF">BALCAV_0213970</name>
</gene>
<keyword evidence="1" id="KW-0812">Transmembrane</keyword>
<reference evidence="3 5" key="2">
    <citation type="submission" date="2014-01" db="EMBL/GenBank/DDBJ databases">
        <title>Draft genome sequencing of Bacillus alcalophilus CGMCC 1.3604.</title>
        <authorList>
            <person name="Yang J."/>
            <person name="Diao L."/>
            <person name="Yang S."/>
        </authorList>
    </citation>
    <scope>NUCLEOTIDE SEQUENCE [LARGE SCALE GENOMIC DNA]</scope>
    <source>
        <strain evidence="3 5">CGMCC 1.3604</strain>
    </source>
</reference>
<dbReference type="STRING" id="1218173.BALCAV_0213970"/>
<dbReference type="RefSeq" id="WP_003321637.1">
    <property type="nucleotide sequence ID" value="NZ_ALPT02000045.1"/>
</dbReference>
<reference evidence="2 4" key="1">
    <citation type="journal article" date="2014" name="Genome Announc.">
        <title>Draft Genome Sequence of Bacillus alcalophilus AV1934, a Classic Alkaliphile Isolated from Human Feces in 1934.</title>
        <authorList>
            <person name="Attie O."/>
            <person name="Jayaprakash A."/>
            <person name="Shah H."/>
            <person name="Paulsen I.T."/>
            <person name="Morino M."/>
            <person name="Takahashi Y."/>
            <person name="Narumi I."/>
            <person name="Sachidanandam R."/>
            <person name="Satoh K."/>
            <person name="Ito M."/>
            <person name="Krulwich T.A."/>
        </authorList>
    </citation>
    <scope>NUCLEOTIDE SEQUENCE [LARGE SCALE GENOMIC DNA]</scope>
    <source>
        <strain evidence="2 4">AV1934</strain>
    </source>
</reference>
<keyword evidence="4" id="KW-1185">Reference proteome</keyword>
<keyword evidence="1" id="KW-0472">Membrane</keyword>
<evidence type="ECO:0000256" key="1">
    <source>
        <dbReference type="SAM" id="Phobius"/>
    </source>
</evidence>
<name>A0A094WGH3_ALKAL</name>
<organism evidence="2 4">
    <name type="scientific">Alkalihalobacillus alcalophilus ATCC 27647 = CGMCC 1.3604</name>
    <dbReference type="NCBI Taxonomy" id="1218173"/>
    <lineage>
        <taxon>Bacteria</taxon>
        <taxon>Bacillati</taxon>
        <taxon>Bacillota</taxon>
        <taxon>Bacilli</taxon>
        <taxon>Bacillales</taxon>
        <taxon>Bacillaceae</taxon>
        <taxon>Alkalihalobacillus</taxon>
    </lineage>
</organism>
<dbReference type="EMBL" id="ALPT02000045">
    <property type="protein sequence ID" value="KGA96839.1"/>
    <property type="molecule type" value="Genomic_DNA"/>
</dbReference>
<dbReference type="EMBL" id="JALP01000300">
    <property type="protein sequence ID" value="THG88843.1"/>
    <property type="molecule type" value="Genomic_DNA"/>
</dbReference>
<dbReference type="AlphaFoldDB" id="A0A094WGH3"/>
<evidence type="ECO:0000313" key="3">
    <source>
        <dbReference type="EMBL" id="THG88843.1"/>
    </source>
</evidence>
<dbReference type="OrthoDB" id="2959394at2"/>
<feature type="transmembrane region" description="Helical" evidence="1">
    <location>
        <begin position="7"/>
        <end position="25"/>
    </location>
</feature>
<accession>A0A094WGH3</accession>
<comment type="caution">
    <text evidence="2">The sequence shown here is derived from an EMBL/GenBank/DDBJ whole genome shotgun (WGS) entry which is preliminary data.</text>
</comment>